<keyword evidence="5" id="KW-1185">Reference proteome</keyword>
<keyword evidence="1" id="KW-0479">Metal-binding</keyword>
<gene>
    <name evidence="4" type="ORF">TEOVI_000440200</name>
</gene>
<name>A0A1G4IKB7_TRYEQ</name>
<keyword evidence="2" id="KW-0106">Calcium</keyword>
<comment type="caution">
    <text evidence="4">The sequence shown here is derived from an EMBL/GenBank/DDBJ whole genome shotgun (WGS) entry which is preliminary data.</text>
</comment>
<sequence length="182" mass="19747">MGKLQVCICAARSLHDRRTLCTPDPYCCVQVGDTIHKTKVVNNTCNPVWNQTFRFHVANEANAQVCVELWNRDIVADEILGSLCLPLTDLTMGIAQDSWYLLSHSATNAELRIRVLACDFGKKPQLSERWKVTNDINNCPVLAAGGKPPASADPVTVPTNSNNTPFASKMGPAVVPEAVASA</sequence>
<dbReference type="SUPFAM" id="SSF49562">
    <property type="entry name" value="C2 domain (Calcium/lipid-binding domain, CaLB)"/>
    <property type="match status" value="1"/>
</dbReference>
<dbReference type="PANTHER" id="PTHR45911:SF4">
    <property type="entry name" value="MULTIPLE C2 AND TRANSMEMBRANE DOMAIN-CONTAINING PROTEIN"/>
    <property type="match status" value="1"/>
</dbReference>
<organism evidence="4 5">
    <name type="scientific">Trypanosoma equiperdum</name>
    <dbReference type="NCBI Taxonomy" id="5694"/>
    <lineage>
        <taxon>Eukaryota</taxon>
        <taxon>Discoba</taxon>
        <taxon>Euglenozoa</taxon>
        <taxon>Kinetoplastea</taxon>
        <taxon>Metakinetoplastina</taxon>
        <taxon>Trypanosomatida</taxon>
        <taxon>Trypanosomatidae</taxon>
        <taxon>Trypanosoma</taxon>
    </lineage>
</organism>
<protein>
    <submittedName>
        <fullName evidence="4">C2 domain containing protein, putative</fullName>
    </submittedName>
</protein>
<dbReference type="PROSITE" id="PS50004">
    <property type="entry name" value="C2"/>
    <property type="match status" value="1"/>
</dbReference>
<evidence type="ECO:0000256" key="1">
    <source>
        <dbReference type="ARBA" id="ARBA00022723"/>
    </source>
</evidence>
<feature type="domain" description="C2" evidence="3">
    <location>
        <begin position="1"/>
        <end position="100"/>
    </location>
</feature>
<dbReference type="Pfam" id="PF00168">
    <property type="entry name" value="C2"/>
    <property type="match status" value="1"/>
</dbReference>
<dbReference type="RefSeq" id="XP_067083277.1">
    <property type="nucleotide sequence ID" value="XM_067227176.1"/>
</dbReference>
<evidence type="ECO:0000259" key="3">
    <source>
        <dbReference type="PROSITE" id="PS50004"/>
    </source>
</evidence>
<evidence type="ECO:0000256" key="2">
    <source>
        <dbReference type="ARBA" id="ARBA00022837"/>
    </source>
</evidence>
<dbReference type="PANTHER" id="PTHR45911">
    <property type="entry name" value="C2 DOMAIN-CONTAINING PROTEIN"/>
    <property type="match status" value="1"/>
</dbReference>
<dbReference type="GO" id="GO:0005509">
    <property type="term" value="F:calcium ion binding"/>
    <property type="evidence" value="ECO:0007669"/>
    <property type="project" value="TreeGrafter"/>
</dbReference>
<evidence type="ECO:0000313" key="4">
    <source>
        <dbReference type="EMBL" id="SCU72818.1"/>
    </source>
</evidence>
<dbReference type="GeneID" id="92378342"/>
<evidence type="ECO:0000313" key="5">
    <source>
        <dbReference type="Proteomes" id="UP000195570"/>
    </source>
</evidence>
<accession>A0A1G4IKB7</accession>
<dbReference type="SMART" id="SM00239">
    <property type="entry name" value="C2"/>
    <property type="match status" value="1"/>
</dbReference>
<dbReference type="AlphaFoldDB" id="A0A1G4IKB7"/>
<dbReference type="InterPro" id="IPR035892">
    <property type="entry name" value="C2_domain_sf"/>
</dbReference>
<dbReference type="Proteomes" id="UP000195570">
    <property type="component" value="Unassembled WGS sequence"/>
</dbReference>
<dbReference type="EMBL" id="CZPT02001916">
    <property type="protein sequence ID" value="SCU72818.1"/>
    <property type="molecule type" value="Genomic_DNA"/>
</dbReference>
<reference evidence="4" key="1">
    <citation type="submission" date="2016-09" db="EMBL/GenBank/DDBJ databases">
        <authorList>
            <person name="Hebert L."/>
            <person name="Moumen B."/>
        </authorList>
    </citation>
    <scope>NUCLEOTIDE SEQUENCE [LARGE SCALE GENOMIC DNA]</scope>
    <source>
        <strain evidence="4">OVI</strain>
    </source>
</reference>
<dbReference type="Gene3D" id="2.60.40.150">
    <property type="entry name" value="C2 domain"/>
    <property type="match status" value="1"/>
</dbReference>
<proteinExistence type="predicted"/>
<dbReference type="InterPro" id="IPR000008">
    <property type="entry name" value="C2_dom"/>
</dbReference>
<dbReference type="PROSITE" id="PS50231">
    <property type="entry name" value="RICIN_B_LECTIN"/>
    <property type="match status" value="1"/>
</dbReference>
<dbReference type="CDD" id="cd00030">
    <property type="entry name" value="C2"/>
    <property type="match status" value="1"/>
</dbReference>
<dbReference type="VEuPathDB" id="TriTrypDB:TEOVI_000440200"/>
<dbReference type="GO" id="GO:0016020">
    <property type="term" value="C:membrane"/>
    <property type="evidence" value="ECO:0007669"/>
    <property type="project" value="TreeGrafter"/>
</dbReference>